<feature type="chain" id="PRO_5017614046" description="DUF2993 domain-containing protein" evidence="1">
    <location>
        <begin position="23"/>
        <end position="190"/>
    </location>
</feature>
<dbReference type="STRING" id="863239.GCA_000213935_01602"/>
<accession>A0A3D4T1X8</accession>
<reference evidence="2 3" key="1">
    <citation type="journal article" date="2018" name="Nat. Biotechnol.">
        <title>A standardized bacterial taxonomy based on genome phylogeny substantially revises the tree of life.</title>
        <authorList>
            <person name="Parks D.H."/>
            <person name="Chuvochina M."/>
            <person name="Waite D.W."/>
            <person name="Rinke C."/>
            <person name="Skarshewski A."/>
            <person name="Chaumeil P.A."/>
            <person name="Hugenholtz P."/>
        </authorList>
    </citation>
    <scope>NUCLEOTIDE SEQUENCE [LARGE SCALE GENOMIC DNA]</scope>
    <source>
        <strain evidence="2">UBA11247</strain>
    </source>
</reference>
<dbReference type="RefSeq" id="WP_010120467.1">
    <property type="nucleotide sequence ID" value="NZ_DAITTW010000024.1"/>
</dbReference>
<keyword evidence="1" id="KW-0732">Signal</keyword>
<feature type="signal peptide" evidence="1">
    <location>
        <begin position="1"/>
        <end position="22"/>
    </location>
</feature>
<dbReference type="Proteomes" id="UP000261739">
    <property type="component" value="Unassembled WGS sequence"/>
</dbReference>
<comment type="caution">
    <text evidence="2">The sequence shown here is derived from an EMBL/GenBank/DDBJ whole genome shotgun (WGS) entry which is preliminary data.</text>
</comment>
<evidence type="ECO:0000313" key="2">
    <source>
        <dbReference type="EMBL" id="HCT14760.1"/>
    </source>
</evidence>
<gene>
    <name evidence="2" type="ORF">DIW82_08235</name>
</gene>
<name>A0A3D4T1X8_9CORY</name>
<protein>
    <recommendedName>
        <fullName evidence="4">DUF2993 domain-containing protein</fullName>
    </recommendedName>
</protein>
<evidence type="ECO:0008006" key="4">
    <source>
        <dbReference type="Google" id="ProtNLM"/>
    </source>
</evidence>
<proteinExistence type="predicted"/>
<dbReference type="EMBL" id="DQID01000212">
    <property type="protein sequence ID" value="HCT14760.1"/>
    <property type="molecule type" value="Genomic_DNA"/>
</dbReference>
<evidence type="ECO:0000313" key="3">
    <source>
        <dbReference type="Proteomes" id="UP000261739"/>
    </source>
</evidence>
<dbReference type="AlphaFoldDB" id="A0A3D4T1X8"/>
<evidence type="ECO:0000256" key="1">
    <source>
        <dbReference type="SAM" id="SignalP"/>
    </source>
</evidence>
<organism evidence="2 3">
    <name type="scientific">Corynebacterium nuruki</name>
    <dbReference type="NCBI Taxonomy" id="1032851"/>
    <lineage>
        <taxon>Bacteria</taxon>
        <taxon>Bacillati</taxon>
        <taxon>Actinomycetota</taxon>
        <taxon>Actinomycetes</taxon>
        <taxon>Mycobacteriales</taxon>
        <taxon>Corynebacteriaceae</taxon>
        <taxon>Corynebacterium</taxon>
    </lineage>
</organism>
<sequence>MKTSHIVSLSASVLLVGGLAAAGISAELSAQHDREGTVRDIVAAVAPGSDTAGIDVHGRPLFLSDKGTVSTAYVNVTADEKNSQWIIQDYRDKVIGLLDIIVPVTLPGGPAAQPAPVPDTTDGSFTDRGRFNGAEVVYAATLDGGVLTVTADGVPVATVDLPGVTTADTLHTYVGEGGVSVNLQARHLTV</sequence>